<dbReference type="FunFam" id="1.20.1530.20:FF:000003">
    <property type="entry name" value="Cation/H(+) antiporter 15"/>
    <property type="match status" value="1"/>
</dbReference>
<feature type="transmembrane region" description="Helical" evidence="14">
    <location>
        <begin position="29"/>
        <end position="48"/>
    </location>
</feature>
<dbReference type="EMBL" id="CM009751">
    <property type="protein sequence ID" value="PUZ63689.1"/>
    <property type="molecule type" value="Genomic_DNA"/>
</dbReference>
<feature type="domain" description="Cation/H+ exchanger transmembrane" evidence="15">
    <location>
        <begin position="42"/>
        <end position="428"/>
    </location>
</feature>
<dbReference type="Gene3D" id="3.40.50.12370">
    <property type="match status" value="1"/>
</dbReference>
<evidence type="ECO:0000259" key="16">
    <source>
        <dbReference type="Pfam" id="PF23256"/>
    </source>
</evidence>
<feature type="transmembrane region" description="Helical" evidence="14">
    <location>
        <begin position="125"/>
        <end position="147"/>
    </location>
</feature>
<organism evidence="18 19">
    <name type="scientific">Panicum hallii var. hallii</name>
    <dbReference type="NCBI Taxonomy" id="1504633"/>
    <lineage>
        <taxon>Eukaryota</taxon>
        <taxon>Viridiplantae</taxon>
        <taxon>Streptophyta</taxon>
        <taxon>Embryophyta</taxon>
        <taxon>Tracheophyta</taxon>
        <taxon>Spermatophyta</taxon>
        <taxon>Magnoliopsida</taxon>
        <taxon>Liliopsida</taxon>
        <taxon>Poales</taxon>
        <taxon>Poaceae</taxon>
        <taxon>PACMAD clade</taxon>
        <taxon>Panicoideae</taxon>
        <taxon>Panicodae</taxon>
        <taxon>Paniceae</taxon>
        <taxon>Panicinae</taxon>
        <taxon>Panicum</taxon>
        <taxon>Panicum sect. Panicum</taxon>
    </lineage>
</organism>
<keyword evidence="4" id="KW-0813">Transport</keyword>
<evidence type="ECO:0000256" key="5">
    <source>
        <dbReference type="ARBA" id="ARBA00022449"/>
    </source>
</evidence>
<dbReference type="Pfam" id="PF00999">
    <property type="entry name" value="Na_H_Exchanger"/>
    <property type="match status" value="1"/>
</dbReference>
<dbReference type="Pfam" id="PF23256">
    <property type="entry name" value="CHX17_2nd"/>
    <property type="match status" value="1"/>
</dbReference>
<comment type="subcellular location">
    <subcellularLocation>
        <location evidence="3">Membrane</location>
        <topology evidence="3">Multi-pass membrane protein</topology>
    </subcellularLocation>
    <subcellularLocation>
        <location evidence="2">Plastid</location>
        <location evidence="2">Chloroplast envelope</location>
    </subcellularLocation>
</comment>
<feature type="transmembrane region" description="Helical" evidence="14">
    <location>
        <begin position="195"/>
        <end position="217"/>
    </location>
</feature>
<dbReference type="GO" id="GO:0009941">
    <property type="term" value="C:chloroplast envelope"/>
    <property type="evidence" value="ECO:0007669"/>
    <property type="project" value="UniProtKB-SubCell"/>
</dbReference>
<keyword evidence="6" id="KW-0633">Potassium transport</keyword>
<evidence type="ECO:0000256" key="6">
    <source>
        <dbReference type="ARBA" id="ARBA00022538"/>
    </source>
</evidence>
<dbReference type="OrthoDB" id="2687058at2759"/>
<evidence type="ECO:0000256" key="12">
    <source>
        <dbReference type="ARBA" id="ARBA00038341"/>
    </source>
</evidence>
<dbReference type="GO" id="GO:0015297">
    <property type="term" value="F:antiporter activity"/>
    <property type="evidence" value="ECO:0007669"/>
    <property type="project" value="UniProtKB-KW"/>
</dbReference>
<evidence type="ECO:0000313" key="18">
    <source>
        <dbReference type="EMBL" id="PUZ63689.1"/>
    </source>
</evidence>
<keyword evidence="8" id="KW-0630">Potassium</keyword>
<evidence type="ECO:0000313" key="19">
    <source>
        <dbReference type="Proteomes" id="UP000244336"/>
    </source>
</evidence>
<dbReference type="InterPro" id="IPR038770">
    <property type="entry name" value="Na+/solute_symporter_sf"/>
</dbReference>
<feature type="transmembrane region" description="Helical" evidence="14">
    <location>
        <begin position="229"/>
        <end position="246"/>
    </location>
</feature>
<feature type="domain" description="Cation/H(+) antiporter central" evidence="16">
    <location>
        <begin position="501"/>
        <end position="643"/>
    </location>
</feature>
<keyword evidence="5" id="KW-0050">Antiport</keyword>
<sequence length="849" mass="89656">MSASASEADMAAVKTSSNGVWQGDDPLRFAFPLLILQALLILVLSRLLAFLLRPLRQPKVIAEMVAGILLGPSALGRNGAYLRALFPPWSAPVLESVASLGLLLFLFLVGLELDLRSVRRSGRRAFAIAAAGISLPFACGVGVAFALRRAIPGADQAGYAPFLVFMGVALSITAFPVLARILAELKLLTTPIGETALAAAAFNDVAAWVLLALAVAISGGGDRGPITSLWVLLCSAAFVAAWMLAVKPAMAWVARRADAAGEGGGDAWVAATLAGVLASGFATDLIGIHAIFGAFVFGLTVPKEGAFAGRVTARVEDLVLELLLPLYFASSGLKTDVAAIRGGVAWAMLALVIGTACAGKIAGTFGVAMACGMSAREAVVLGVVMNTKGLVELIVLNIGRERKVLNEETFAILVLMALVTTFITTPTVMAIYKPARAAGRRRLHHRKLQGAAPSAPSSPSAPAGAGAGAKELRVLACIHGGQDVPALINLIETIRGHTQPRRLVKLYILRMVELTERTSSILMVRAARRNGLPFLRPRRAGEPHDQVDVAFDTYAQLGHVSVRPMTAVSALHTIHDDVAAVAEDKRVSLVVLPFHKRQTGHGDDVENLGPEWRAVNRRILREAPCSVAVLVDRGFGGGEQVSSEQVAHGVCVVFFGGPDDREALELAGRMAEHPGVEVTVVRFVDGKAGSEEQSEVTLRPSNTKNADRSYTFSTAVIDTRKEKELDEAAVAEFRQRMGSLVRFEERVVVGNVIEEVVSIGKSREYGLVVVGKGRLPSSMVAQLAVRPAEHPELGPIGDALASSGHGVTSSVLVVQQHDMSNADEVPVSVVVDGHAHDGEFAKDTAMAEP</sequence>
<feature type="transmembrane region" description="Helical" evidence="14">
    <location>
        <begin position="60"/>
        <end position="76"/>
    </location>
</feature>
<dbReference type="GO" id="GO:0016020">
    <property type="term" value="C:membrane"/>
    <property type="evidence" value="ECO:0007669"/>
    <property type="project" value="UniProtKB-SubCell"/>
</dbReference>
<proteinExistence type="inferred from homology"/>
<comment type="similarity">
    <text evidence="12">Belongs to the monovalent cation:proton antiporter 2 (CPA2) transporter (TC 2.A.37) family. CHX (TC 2.A.37.4) subfamily.</text>
</comment>
<evidence type="ECO:0000256" key="4">
    <source>
        <dbReference type="ARBA" id="ARBA00022448"/>
    </source>
</evidence>
<evidence type="ECO:0000259" key="17">
    <source>
        <dbReference type="Pfam" id="PF23259"/>
    </source>
</evidence>
<name>A0A2T7E785_9POAL</name>
<evidence type="ECO:0000256" key="1">
    <source>
        <dbReference type="ARBA" id="ARBA00003198"/>
    </source>
</evidence>
<dbReference type="PANTHER" id="PTHR32468">
    <property type="entry name" value="CATION/H + ANTIPORTER"/>
    <property type="match status" value="1"/>
</dbReference>
<feature type="compositionally biased region" description="Low complexity" evidence="13">
    <location>
        <begin position="450"/>
        <end position="464"/>
    </location>
</feature>
<dbReference type="Gene3D" id="1.20.1530.20">
    <property type="match status" value="1"/>
</dbReference>
<evidence type="ECO:0000256" key="14">
    <source>
        <dbReference type="SAM" id="Phobius"/>
    </source>
</evidence>
<keyword evidence="7 14" id="KW-0812">Transmembrane</keyword>
<dbReference type="Proteomes" id="UP000244336">
    <property type="component" value="Chromosome 3"/>
</dbReference>
<evidence type="ECO:0000256" key="3">
    <source>
        <dbReference type="ARBA" id="ARBA00004141"/>
    </source>
</evidence>
<evidence type="ECO:0000256" key="11">
    <source>
        <dbReference type="ARBA" id="ARBA00023136"/>
    </source>
</evidence>
<dbReference type="Pfam" id="PF23259">
    <property type="entry name" value="CHX17_C"/>
    <property type="match status" value="1"/>
</dbReference>
<accession>A0A2T7E785</accession>
<keyword evidence="11 14" id="KW-0472">Membrane</keyword>
<dbReference type="STRING" id="1504633.A0A2T7E785"/>
<feature type="transmembrane region" description="Helical" evidence="14">
    <location>
        <begin position="159"/>
        <end position="183"/>
    </location>
</feature>
<comment type="function">
    <text evidence="1">May function as sodium-coupled metabolite transporter across the chloroplast envelope.</text>
</comment>
<protein>
    <submittedName>
        <fullName evidence="18">Uncharacterized protein</fullName>
    </submittedName>
</protein>
<dbReference type="InterPro" id="IPR050794">
    <property type="entry name" value="CPA2_transporter"/>
</dbReference>
<dbReference type="GO" id="GO:1902600">
    <property type="term" value="P:proton transmembrane transport"/>
    <property type="evidence" value="ECO:0007669"/>
    <property type="project" value="InterPro"/>
</dbReference>
<evidence type="ECO:0000256" key="13">
    <source>
        <dbReference type="SAM" id="MobiDB-lite"/>
    </source>
</evidence>
<dbReference type="GO" id="GO:0012505">
    <property type="term" value="C:endomembrane system"/>
    <property type="evidence" value="ECO:0007669"/>
    <property type="project" value="TreeGrafter"/>
</dbReference>
<dbReference type="InterPro" id="IPR057291">
    <property type="entry name" value="CHX17_2nd"/>
</dbReference>
<keyword evidence="10" id="KW-0406">Ion transport</keyword>
<feature type="domain" description="Cation/H(+) antiporter C-terminal" evidence="17">
    <location>
        <begin position="650"/>
        <end position="817"/>
    </location>
</feature>
<evidence type="ECO:0000256" key="8">
    <source>
        <dbReference type="ARBA" id="ARBA00022958"/>
    </source>
</evidence>
<feature type="region of interest" description="Disordered" evidence="13">
    <location>
        <begin position="443"/>
        <end position="465"/>
    </location>
</feature>
<feature type="transmembrane region" description="Helical" evidence="14">
    <location>
        <begin position="410"/>
        <end position="432"/>
    </location>
</feature>
<evidence type="ECO:0000259" key="15">
    <source>
        <dbReference type="Pfam" id="PF00999"/>
    </source>
</evidence>
<feature type="transmembrane region" description="Helical" evidence="14">
    <location>
        <begin position="344"/>
        <end position="371"/>
    </location>
</feature>
<evidence type="ECO:0000256" key="7">
    <source>
        <dbReference type="ARBA" id="ARBA00022692"/>
    </source>
</evidence>
<dbReference type="GO" id="GO:0006885">
    <property type="term" value="P:regulation of pH"/>
    <property type="evidence" value="ECO:0007669"/>
    <property type="project" value="TreeGrafter"/>
</dbReference>
<dbReference type="InterPro" id="IPR057290">
    <property type="entry name" value="CHX17_C"/>
</dbReference>
<keyword evidence="19" id="KW-1185">Reference proteome</keyword>
<dbReference type="InterPro" id="IPR006153">
    <property type="entry name" value="Cation/H_exchanger_TM"/>
</dbReference>
<dbReference type="FunFam" id="3.40.50.620:FF:000321">
    <property type="entry name" value="Os05g0113300 protein"/>
    <property type="match status" value="1"/>
</dbReference>
<gene>
    <name evidence="18" type="ORF">GQ55_3G088000</name>
</gene>
<keyword evidence="9 14" id="KW-1133">Transmembrane helix</keyword>
<dbReference type="GO" id="GO:0006813">
    <property type="term" value="P:potassium ion transport"/>
    <property type="evidence" value="ECO:0007669"/>
    <property type="project" value="UniProtKB-KW"/>
</dbReference>
<dbReference type="AlphaFoldDB" id="A0A2T7E785"/>
<evidence type="ECO:0000256" key="9">
    <source>
        <dbReference type="ARBA" id="ARBA00022989"/>
    </source>
</evidence>
<dbReference type="Gramene" id="PUZ63689">
    <property type="protein sequence ID" value="PUZ63689"/>
    <property type="gene ID" value="GQ55_3G088000"/>
</dbReference>
<dbReference type="PANTHER" id="PTHR32468:SF0">
    <property type="entry name" value="K(+)_H(+) ANTIPORTER 1"/>
    <property type="match status" value="1"/>
</dbReference>
<evidence type="ECO:0000256" key="2">
    <source>
        <dbReference type="ARBA" id="ARBA00004119"/>
    </source>
</evidence>
<evidence type="ECO:0000256" key="10">
    <source>
        <dbReference type="ARBA" id="ARBA00023065"/>
    </source>
</evidence>
<feature type="transmembrane region" description="Helical" evidence="14">
    <location>
        <begin position="96"/>
        <end position="113"/>
    </location>
</feature>
<feature type="transmembrane region" description="Helical" evidence="14">
    <location>
        <begin position="267"/>
        <end position="297"/>
    </location>
</feature>
<reference evidence="18 19" key="1">
    <citation type="submission" date="2018-04" db="EMBL/GenBank/DDBJ databases">
        <title>WGS assembly of Panicum hallii var. hallii HAL2.</title>
        <authorList>
            <person name="Lovell J."/>
            <person name="Jenkins J."/>
            <person name="Lowry D."/>
            <person name="Mamidi S."/>
            <person name="Sreedasyam A."/>
            <person name="Weng X."/>
            <person name="Barry K."/>
            <person name="Bonette J."/>
            <person name="Campitelli B."/>
            <person name="Daum C."/>
            <person name="Gordon S."/>
            <person name="Gould B."/>
            <person name="Lipzen A."/>
            <person name="MacQueen A."/>
            <person name="Palacio-Mejia J."/>
            <person name="Plott C."/>
            <person name="Shakirov E."/>
            <person name="Shu S."/>
            <person name="Yoshinaga Y."/>
            <person name="Zane M."/>
            <person name="Rokhsar D."/>
            <person name="Grimwood J."/>
            <person name="Schmutz J."/>
            <person name="Juenger T."/>
        </authorList>
    </citation>
    <scope>NUCLEOTIDE SEQUENCE [LARGE SCALE GENOMIC DNA]</scope>
    <source>
        <strain evidence="19">cv. HAL2</strain>
    </source>
</reference>